<dbReference type="Pfam" id="PF10615">
    <property type="entry name" value="DUF2470"/>
    <property type="match status" value="1"/>
</dbReference>
<dbReference type="AlphaFoldDB" id="A0A2S6C9D3"/>
<evidence type="ECO:0000313" key="3">
    <source>
        <dbReference type="Proteomes" id="UP000237631"/>
    </source>
</evidence>
<dbReference type="Proteomes" id="UP000237631">
    <property type="component" value="Unassembled WGS sequence"/>
</dbReference>
<keyword evidence="3" id="KW-1185">Reference proteome</keyword>
<organism evidence="2 3">
    <name type="scientific">Cercospora berteroae</name>
    <dbReference type="NCBI Taxonomy" id="357750"/>
    <lineage>
        <taxon>Eukaryota</taxon>
        <taxon>Fungi</taxon>
        <taxon>Dikarya</taxon>
        <taxon>Ascomycota</taxon>
        <taxon>Pezizomycotina</taxon>
        <taxon>Dothideomycetes</taxon>
        <taxon>Dothideomycetidae</taxon>
        <taxon>Mycosphaerellales</taxon>
        <taxon>Mycosphaerellaceae</taxon>
        <taxon>Cercospora</taxon>
    </lineage>
</organism>
<dbReference type="OrthoDB" id="5553410at2759"/>
<reference evidence="3" key="1">
    <citation type="journal article" date="2017" name="bioRxiv">
        <title>Conservation of a gene cluster reveals novel cercosporin biosynthetic mechanisms and extends production to the genus Colletotrichum.</title>
        <authorList>
            <person name="de Jonge R."/>
            <person name="Ebert M.K."/>
            <person name="Huitt-Roehl C.R."/>
            <person name="Pal P."/>
            <person name="Suttle J.C."/>
            <person name="Spanner R.E."/>
            <person name="Neubauer J.D."/>
            <person name="Jurick W.M.II."/>
            <person name="Stott K.A."/>
            <person name="Secor G.A."/>
            <person name="Thomma B.P.H.J."/>
            <person name="Van de Peer Y."/>
            <person name="Townsend C.A."/>
            <person name="Bolton M.D."/>
        </authorList>
    </citation>
    <scope>NUCLEOTIDE SEQUENCE [LARGE SCALE GENOMIC DNA]</scope>
    <source>
        <strain evidence="3">CBS538.71</strain>
    </source>
</reference>
<dbReference type="PANTHER" id="PTHR37783:SF1">
    <property type="entry name" value="MEMBRANE PROTEIN, PUTATIVE (AFU_ORTHOLOGUE AFUA_1G04315)-RELATED"/>
    <property type="match status" value="1"/>
</dbReference>
<name>A0A2S6C9D3_9PEZI</name>
<sequence length="237" mass="27154">MTSKGAAPDAAAAKTRIIKHMNNDHHDSVRADNPDFASQLLTKAQVVRYLQHYGKIPSWKAYDGEVTDVDLNALSLSCRGTTVRVPFEPPMSSLREARERVVEFDRECRKALHQSDVTVKAYVPPTGARAIPFLGILITAVAYSQRWWFERGQMVEQLFGSSFANFAWTIQPWLLIGLAAVHGSEMLYFSLTKLPQHSVNVRSLQWWLWNASIFIEGVFAWKRFDDHVQRQREKQQH</sequence>
<evidence type="ECO:0000313" key="2">
    <source>
        <dbReference type="EMBL" id="PPJ56336.1"/>
    </source>
</evidence>
<gene>
    <name evidence="2" type="ORF">CBER1_00681</name>
</gene>
<protein>
    <recommendedName>
        <fullName evidence="1">DUF2470 domain-containing protein</fullName>
    </recommendedName>
</protein>
<proteinExistence type="predicted"/>
<accession>A0A2S6C9D3</accession>
<dbReference type="InterPro" id="IPR019595">
    <property type="entry name" value="DUF2470"/>
</dbReference>
<dbReference type="PANTHER" id="PTHR37783">
    <property type="entry name" value="MEMBRANE PROTEIN, PUTATIVE (AFU_ORTHOLOGUE AFUA_1G04315)-RELATED"/>
    <property type="match status" value="1"/>
</dbReference>
<dbReference type="Gene3D" id="3.20.180.10">
    <property type="entry name" value="PNP-oxidase-like"/>
    <property type="match status" value="1"/>
</dbReference>
<dbReference type="EMBL" id="PNEN01000520">
    <property type="protein sequence ID" value="PPJ56336.1"/>
    <property type="molecule type" value="Genomic_DNA"/>
</dbReference>
<feature type="domain" description="DUF2470" evidence="1">
    <location>
        <begin position="45"/>
        <end position="103"/>
    </location>
</feature>
<comment type="caution">
    <text evidence="2">The sequence shown here is derived from an EMBL/GenBank/DDBJ whole genome shotgun (WGS) entry which is preliminary data.</text>
</comment>
<dbReference type="InterPro" id="IPR037119">
    <property type="entry name" value="Haem_oxidase_HugZ-like_sf"/>
</dbReference>
<evidence type="ECO:0000259" key="1">
    <source>
        <dbReference type="Pfam" id="PF10615"/>
    </source>
</evidence>